<dbReference type="Proteomes" id="UP000198742">
    <property type="component" value="Unassembled WGS sequence"/>
</dbReference>
<gene>
    <name evidence="4" type="ORF">SAMN04489844_2267</name>
</gene>
<dbReference type="RefSeq" id="WP_090969190.1">
    <property type="nucleotide sequence ID" value="NZ_FNRT01000002.1"/>
</dbReference>
<name>A0A1H4SEQ3_9ACTN</name>
<accession>A0A1H4SEQ3</accession>
<dbReference type="InterPro" id="IPR002932">
    <property type="entry name" value="Glu_synthdom"/>
</dbReference>
<dbReference type="PANTHER" id="PTHR43819">
    <property type="entry name" value="ARCHAEAL-TYPE GLUTAMATE SYNTHASE [NADPH]"/>
    <property type="match status" value="1"/>
</dbReference>
<protein>
    <submittedName>
        <fullName evidence="4">Glutamate synthase domain-containing protein 2</fullName>
    </submittedName>
</protein>
<dbReference type="InterPro" id="IPR024188">
    <property type="entry name" value="GltB"/>
</dbReference>
<proteinExistence type="inferred from homology"/>
<organism evidence="4 5">
    <name type="scientific">Nocardioides exalbidus</name>
    <dbReference type="NCBI Taxonomy" id="402596"/>
    <lineage>
        <taxon>Bacteria</taxon>
        <taxon>Bacillati</taxon>
        <taxon>Actinomycetota</taxon>
        <taxon>Actinomycetes</taxon>
        <taxon>Propionibacteriales</taxon>
        <taxon>Nocardioidaceae</taxon>
        <taxon>Nocardioides</taxon>
    </lineage>
</organism>
<feature type="domain" description="Glutamate synthase" evidence="3">
    <location>
        <begin position="142"/>
        <end position="457"/>
    </location>
</feature>
<evidence type="ECO:0000313" key="4">
    <source>
        <dbReference type="EMBL" id="SEC42291.1"/>
    </source>
</evidence>
<evidence type="ECO:0000313" key="5">
    <source>
        <dbReference type="Proteomes" id="UP000198742"/>
    </source>
</evidence>
<dbReference type="AlphaFoldDB" id="A0A1H4SEQ3"/>
<dbReference type="InterPro" id="IPR013785">
    <property type="entry name" value="Aldolase_TIM"/>
</dbReference>
<evidence type="ECO:0000256" key="2">
    <source>
        <dbReference type="PIRNR" id="PIRNR006429"/>
    </source>
</evidence>
<dbReference type="SUPFAM" id="SSF51395">
    <property type="entry name" value="FMN-linked oxidoreductases"/>
    <property type="match status" value="1"/>
</dbReference>
<dbReference type="CDD" id="cd02808">
    <property type="entry name" value="GltS_FMN"/>
    <property type="match status" value="1"/>
</dbReference>
<dbReference type="STRING" id="402596.SAMN04489844_2267"/>
<dbReference type="EMBL" id="FNRT01000002">
    <property type="protein sequence ID" value="SEC42291.1"/>
    <property type="molecule type" value="Genomic_DNA"/>
</dbReference>
<dbReference type="OrthoDB" id="9758182at2"/>
<dbReference type="PANTHER" id="PTHR43819:SF1">
    <property type="entry name" value="ARCHAEAL-TYPE GLUTAMATE SYNTHASE [NADPH]"/>
    <property type="match status" value="1"/>
</dbReference>
<sequence>MRWRYAILGGTAVATAATAVHDLVQKKHAILRNFPVVGHARFVLETFGPELRQYVVTDNDEERPFSRDQRRWVYASSKMQNNYFGFGTDNDIENLAGYPIIKHRTFTGPGAAVMPHAQEEVVLPCAKVMGAARGRPQAFRPQSVVNISGMSFGALSGKAIESLNKGAALAGCLHNTGEGALSPHHRHGGDVVFQIGTAYFGCRDEHGRFDLARLVDLVQSAPVKAIEVKLSQGAKPGLGGMLPGEKVSQEIAEIRGIPVGQDCASPSRHTEFSDVDSMLDFVEEVAQATGLPVGIKSAVGNLTMWDELTAAMADGQRGVDFVNIDGGEGGTGAAPMIFADSVAYPFRIAFSEVYRRFAAAGLTDDVVFIGAGKLGIPENAIVAFALGVDMVNAGREAMMSIGCIQAQKCHTDHCPVGVATQDPRYTRGLDVSLKSVRAANYVRSMRRDLLKVSEAIGVVHPGLISPRDIDLLDGTRTHVGLAETYGYDPSWPRLGERLVKEIEAIMVAQDGTDHAVGEARPGR</sequence>
<reference evidence="5" key="1">
    <citation type="submission" date="2016-10" db="EMBL/GenBank/DDBJ databases">
        <authorList>
            <person name="Varghese N."/>
            <person name="Submissions S."/>
        </authorList>
    </citation>
    <scope>NUCLEOTIDE SEQUENCE [LARGE SCALE GENOMIC DNA]</scope>
    <source>
        <strain evidence="5">DSM 22017</strain>
    </source>
</reference>
<comment type="similarity">
    <text evidence="1 2">Belongs to the glutamate synthase family.</text>
</comment>
<evidence type="ECO:0000259" key="3">
    <source>
        <dbReference type="Pfam" id="PF01645"/>
    </source>
</evidence>
<dbReference type="PIRSF" id="PIRSF006429">
    <property type="entry name" value="GOGAT_lg_2"/>
    <property type="match status" value="1"/>
</dbReference>
<dbReference type="Gene3D" id="3.20.20.70">
    <property type="entry name" value="Aldolase class I"/>
    <property type="match status" value="1"/>
</dbReference>
<dbReference type="Pfam" id="PF01645">
    <property type="entry name" value="Glu_synthase"/>
    <property type="match status" value="1"/>
</dbReference>
<keyword evidence="5" id="KW-1185">Reference proteome</keyword>
<dbReference type="GO" id="GO:0006537">
    <property type="term" value="P:glutamate biosynthetic process"/>
    <property type="evidence" value="ECO:0007669"/>
    <property type="project" value="InterPro"/>
</dbReference>
<dbReference type="GO" id="GO:0015930">
    <property type="term" value="F:glutamate synthase activity"/>
    <property type="evidence" value="ECO:0007669"/>
    <property type="project" value="InterPro"/>
</dbReference>
<evidence type="ECO:0000256" key="1">
    <source>
        <dbReference type="ARBA" id="ARBA00009716"/>
    </source>
</evidence>